<reference evidence="3" key="1">
    <citation type="submission" date="2016-12" db="EMBL/GenBank/DDBJ databases">
        <authorList>
            <person name="Gaudriault S."/>
        </authorList>
    </citation>
    <scope>NUCLEOTIDE SEQUENCE [LARGE SCALE GENOMIC DNA]</scope>
    <source>
        <strain evidence="3">HGB1681 (deposited as PTA-6826 in the American Type Culture Collection)</strain>
    </source>
</reference>
<dbReference type="EMBL" id="FTLG01000236">
    <property type="protein sequence ID" value="SIP74965.1"/>
    <property type="molecule type" value="Genomic_DNA"/>
</dbReference>
<proteinExistence type="predicted"/>
<dbReference type="EMBL" id="NIBU01000085">
    <property type="protein sequence ID" value="PHM29097.1"/>
    <property type="molecule type" value="Genomic_DNA"/>
</dbReference>
<evidence type="ECO:0000313" key="4">
    <source>
        <dbReference type="Proteomes" id="UP000224871"/>
    </source>
</evidence>
<accession>A0A1N6N1L0</accession>
<name>A0A1N6N1L0_9GAMM</name>
<sequence length="522" mass="57696">MVAKLTITPSSGNIIVGQAFEVLATVVGETASYDPTKVNVSLLTSKGLKIEKAFPGEHTTGGFKQRLVISGELIDHGTNQQYTQYTAKFTVNTPSNPSTSVSYTAINNPSLDPDSCVLGITSFYLYDQKPVQLTGPKPNPSVNSFVLASINPMTDGSNPPATPLTKYDLTLRVSAPVRIFLKDQFMTECLPYSVPGDGSNQEYYFYLINKPTADAVNLQIFATDQIASKVVDFKMIFSDVIYDANQSIFMTTQKINVLETLEVPSIKETGDTDKLERPLTKNEFHYQVPVPPQNMHIEYILGFSTAHQEHETQKQLFISKIDSVSSNNTGYYTFAVPYNELNIGRNYISYILSSKYGNSYASKYNFIHYDNNGNNNPASNTGDLMLMPKVLNSRGYPIAPNDTINVPEIGTKGLEVLLPYDRNNPKHTIAPNDIISITVSLSNCQDTITPARPLIFKVKDNVTVHQNDLNGGYYKANISPQLLLGFETTDSASVGTIAIEYERTTSPKKSVIYVRSFDTYVG</sequence>
<dbReference type="AlphaFoldDB" id="A0A1N6N1L0"/>
<dbReference type="RefSeq" id="WP_086952926.1">
    <property type="nucleotide sequence ID" value="NZ_CAWNQC010000287.1"/>
</dbReference>
<evidence type="ECO:0000313" key="1">
    <source>
        <dbReference type="EMBL" id="PHM29097.1"/>
    </source>
</evidence>
<reference evidence="2" key="2">
    <citation type="submission" date="2016-12" db="EMBL/GenBank/DDBJ databases">
        <authorList>
            <person name="Song W.-J."/>
            <person name="Kurnit D.M."/>
        </authorList>
    </citation>
    <scope>NUCLEOTIDE SEQUENCE [LARGE SCALE GENOMIC DNA]</scope>
    <source>
        <strain evidence="2">HGB1681</strain>
    </source>
</reference>
<dbReference type="Proteomes" id="UP000224871">
    <property type="component" value="Unassembled WGS sequence"/>
</dbReference>
<keyword evidence="4" id="KW-1185">Reference proteome</keyword>
<evidence type="ECO:0000313" key="2">
    <source>
        <dbReference type="EMBL" id="SIP74965.1"/>
    </source>
</evidence>
<protein>
    <submittedName>
        <fullName evidence="2">Uncharacterized protein</fullName>
    </submittedName>
</protein>
<organism evidence="2 3">
    <name type="scientific">Xenorhabdus innexi</name>
    <dbReference type="NCBI Taxonomy" id="290109"/>
    <lineage>
        <taxon>Bacteria</taxon>
        <taxon>Pseudomonadati</taxon>
        <taxon>Pseudomonadota</taxon>
        <taxon>Gammaproteobacteria</taxon>
        <taxon>Enterobacterales</taxon>
        <taxon>Morganellaceae</taxon>
        <taxon>Xenorhabdus</taxon>
    </lineage>
</organism>
<dbReference type="Proteomes" id="UP000196435">
    <property type="component" value="Unassembled WGS sequence"/>
</dbReference>
<gene>
    <name evidence="1" type="ORF">Xinn_03716</name>
    <name evidence="2" type="ORF">XIS1_90005</name>
</gene>
<evidence type="ECO:0000313" key="3">
    <source>
        <dbReference type="Proteomes" id="UP000196435"/>
    </source>
</evidence>
<reference evidence="1 4" key="3">
    <citation type="journal article" date="2017" name="Nat. Microbiol.">
        <title>Natural product diversity associated with the nematode symbionts Photorhabdus and Xenorhabdus.</title>
        <authorList>
            <person name="Tobias N.J."/>
            <person name="Wolff H."/>
            <person name="Djahanschiri B."/>
            <person name="Grundmann F."/>
            <person name="Kronenwerth M."/>
            <person name="Shi Y.M."/>
            <person name="Simonyi S."/>
            <person name="Grun P."/>
            <person name="Shapiro-Ilan D."/>
            <person name="Pidot S.J."/>
            <person name="Stinear T.P."/>
            <person name="Ebersberger I."/>
            <person name="Bode H.B."/>
        </authorList>
    </citation>
    <scope>NUCLEOTIDE SEQUENCE [LARGE SCALE GENOMIC DNA]</scope>
    <source>
        <strain evidence="1 4">DSM 16336</strain>
    </source>
</reference>